<keyword evidence="1" id="KW-1133">Transmembrane helix</keyword>
<keyword evidence="1" id="KW-0472">Membrane</keyword>
<reference evidence="2" key="1">
    <citation type="submission" date="2018-02" db="EMBL/GenBank/DDBJ databases">
        <title>Rhizophora mucronata_Transcriptome.</title>
        <authorList>
            <person name="Meera S.P."/>
            <person name="Sreeshan A."/>
            <person name="Augustine A."/>
        </authorList>
    </citation>
    <scope>NUCLEOTIDE SEQUENCE</scope>
    <source>
        <tissue evidence="2">Leaf</tissue>
    </source>
</reference>
<organism evidence="2">
    <name type="scientific">Rhizophora mucronata</name>
    <name type="common">Asiatic mangrove</name>
    <dbReference type="NCBI Taxonomy" id="61149"/>
    <lineage>
        <taxon>Eukaryota</taxon>
        <taxon>Viridiplantae</taxon>
        <taxon>Streptophyta</taxon>
        <taxon>Embryophyta</taxon>
        <taxon>Tracheophyta</taxon>
        <taxon>Spermatophyta</taxon>
        <taxon>Magnoliopsida</taxon>
        <taxon>eudicotyledons</taxon>
        <taxon>Gunneridae</taxon>
        <taxon>Pentapetalae</taxon>
        <taxon>rosids</taxon>
        <taxon>fabids</taxon>
        <taxon>Malpighiales</taxon>
        <taxon>Rhizophoraceae</taxon>
        <taxon>Rhizophora</taxon>
    </lineage>
</organism>
<dbReference type="AlphaFoldDB" id="A0A2P2Q521"/>
<proteinExistence type="predicted"/>
<evidence type="ECO:0000313" key="2">
    <source>
        <dbReference type="EMBL" id="MBX61989.1"/>
    </source>
</evidence>
<name>A0A2P2Q521_RHIMU</name>
<feature type="transmembrane region" description="Helical" evidence="1">
    <location>
        <begin position="27"/>
        <end position="46"/>
    </location>
</feature>
<sequence>MFHWSWRVRNKVVFIHLLTHKYNFRSILIKHMTFANIVCFTASIWIHNIFVL</sequence>
<accession>A0A2P2Q521</accession>
<protein>
    <submittedName>
        <fullName evidence="2">Uncharacterized protein</fullName>
    </submittedName>
</protein>
<keyword evidence="1" id="KW-0812">Transmembrane</keyword>
<evidence type="ECO:0000256" key="1">
    <source>
        <dbReference type="SAM" id="Phobius"/>
    </source>
</evidence>
<dbReference type="EMBL" id="GGEC01081505">
    <property type="protein sequence ID" value="MBX61989.1"/>
    <property type="molecule type" value="Transcribed_RNA"/>
</dbReference>